<accession>A0A2S0VL86</accession>
<reference evidence="2 3" key="1">
    <citation type="submission" date="2018-01" db="EMBL/GenBank/DDBJ databases">
        <title>Genome sequence of a Cantenovulum-like bacteria.</title>
        <authorList>
            <person name="Tan W.R."/>
            <person name="Lau N.-S."/>
            <person name="Go F."/>
            <person name="Amirul A.-A.A."/>
        </authorList>
    </citation>
    <scope>NUCLEOTIDE SEQUENCE [LARGE SCALE GENOMIC DNA]</scope>
    <source>
        <strain evidence="2 3">CCB-QB4</strain>
    </source>
</reference>
<evidence type="ECO:0000256" key="1">
    <source>
        <dbReference type="SAM" id="MobiDB-lite"/>
    </source>
</evidence>
<dbReference type="KEGG" id="cate:C2869_00260"/>
<dbReference type="Proteomes" id="UP000244441">
    <property type="component" value="Chromosome"/>
</dbReference>
<organism evidence="2 3">
    <name type="scientific">Saccharobesus litoralis</name>
    <dbReference type="NCBI Taxonomy" id="2172099"/>
    <lineage>
        <taxon>Bacteria</taxon>
        <taxon>Pseudomonadati</taxon>
        <taxon>Pseudomonadota</taxon>
        <taxon>Gammaproteobacteria</taxon>
        <taxon>Alteromonadales</taxon>
        <taxon>Alteromonadaceae</taxon>
        <taxon>Saccharobesus</taxon>
    </lineage>
</organism>
<name>A0A2S0VL86_9ALTE</name>
<evidence type="ECO:0000313" key="2">
    <source>
        <dbReference type="EMBL" id="AWB64966.1"/>
    </source>
</evidence>
<dbReference type="OrthoDB" id="6237397at2"/>
<protein>
    <recommendedName>
        <fullName evidence="4">Sel1 repeat family protein</fullName>
    </recommendedName>
</protein>
<dbReference type="RefSeq" id="WP_108601045.1">
    <property type="nucleotide sequence ID" value="NZ_CP026604.1"/>
</dbReference>
<dbReference type="Gene3D" id="1.25.40.10">
    <property type="entry name" value="Tetratricopeptide repeat domain"/>
    <property type="match status" value="1"/>
</dbReference>
<dbReference type="InterPro" id="IPR011990">
    <property type="entry name" value="TPR-like_helical_dom_sf"/>
</dbReference>
<feature type="region of interest" description="Disordered" evidence="1">
    <location>
        <begin position="130"/>
        <end position="153"/>
    </location>
</feature>
<proteinExistence type="predicted"/>
<dbReference type="EMBL" id="CP026604">
    <property type="protein sequence ID" value="AWB64966.1"/>
    <property type="molecule type" value="Genomic_DNA"/>
</dbReference>
<sequence length="257" mass="29033">MTDIDQQLANNQTDWEDLPSFEVELSDTESNLDLEEFDDFELELEDEELILNTEEDEELVAVPDDFEFQLDEILDVEPDNALSDDPASEAVLSAEANTDVNHHQANLDNQTELASCLSQLRQSITELTQALTDPPEAEKKDTEQDTANTPSAEDYFKEGVLSAKNKNYLKSAKAFRKASLVGHSKAMLYLGLMYSKGQGLPQSPLHAYTWLKLSTLWQCNEALQPLQELEKYLTVQEIKTANRIAADKQELIFNEID</sequence>
<evidence type="ECO:0008006" key="4">
    <source>
        <dbReference type="Google" id="ProtNLM"/>
    </source>
</evidence>
<evidence type="ECO:0000313" key="3">
    <source>
        <dbReference type="Proteomes" id="UP000244441"/>
    </source>
</evidence>
<dbReference type="SUPFAM" id="SSF81901">
    <property type="entry name" value="HCP-like"/>
    <property type="match status" value="1"/>
</dbReference>
<gene>
    <name evidence="2" type="ORF">C2869_00260</name>
</gene>
<dbReference type="AlphaFoldDB" id="A0A2S0VL86"/>
<keyword evidence="3" id="KW-1185">Reference proteome</keyword>